<evidence type="ECO:0000313" key="1">
    <source>
        <dbReference type="EMBL" id="SMP69508.1"/>
    </source>
</evidence>
<dbReference type="RefSeq" id="WP_283434184.1">
    <property type="nucleotide sequence ID" value="NZ_CAWLDM010000001.1"/>
</dbReference>
<accession>A0ABY1QHF6</accession>
<evidence type="ECO:0000313" key="2">
    <source>
        <dbReference type="Proteomes" id="UP001158067"/>
    </source>
</evidence>
<gene>
    <name evidence="1" type="ORF">SAMN06265222_11246</name>
</gene>
<keyword evidence="2" id="KW-1185">Reference proteome</keyword>
<reference evidence="1 2" key="1">
    <citation type="submission" date="2017-05" db="EMBL/GenBank/DDBJ databases">
        <authorList>
            <person name="Varghese N."/>
            <person name="Submissions S."/>
        </authorList>
    </citation>
    <scope>NUCLEOTIDE SEQUENCE [LARGE SCALE GENOMIC DNA]</scope>
    <source>
        <strain evidence="1 2">DSM 25457</strain>
    </source>
</reference>
<dbReference type="Proteomes" id="UP001158067">
    <property type="component" value="Unassembled WGS sequence"/>
</dbReference>
<name>A0ABY1QHF6_9BACT</name>
<proteinExistence type="predicted"/>
<protein>
    <submittedName>
        <fullName evidence="1">Uncharacterized protein</fullName>
    </submittedName>
</protein>
<organism evidence="1 2">
    <name type="scientific">Neorhodopirellula lusitana</name>
    <dbReference type="NCBI Taxonomy" id="445327"/>
    <lineage>
        <taxon>Bacteria</taxon>
        <taxon>Pseudomonadati</taxon>
        <taxon>Planctomycetota</taxon>
        <taxon>Planctomycetia</taxon>
        <taxon>Pirellulales</taxon>
        <taxon>Pirellulaceae</taxon>
        <taxon>Neorhodopirellula</taxon>
    </lineage>
</organism>
<sequence>MQNRKMTYDFELSWYPIEVAQRKVKPSVFDVSAPHSICYQSIV</sequence>
<dbReference type="EMBL" id="FXUG01000012">
    <property type="protein sequence ID" value="SMP69508.1"/>
    <property type="molecule type" value="Genomic_DNA"/>
</dbReference>
<comment type="caution">
    <text evidence="1">The sequence shown here is derived from an EMBL/GenBank/DDBJ whole genome shotgun (WGS) entry which is preliminary data.</text>
</comment>